<evidence type="ECO:0000256" key="1">
    <source>
        <dbReference type="SAM" id="MobiDB-lite"/>
    </source>
</evidence>
<feature type="region of interest" description="Disordered" evidence="1">
    <location>
        <begin position="71"/>
        <end position="108"/>
    </location>
</feature>
<evidence type="ECO:0000313" key="3">
    <source>
        <dbReference type="Proteomes" id="UP001633002"/>
    </source>
</evidence>
<accession>A0ABD3GZH5</accession>
<evidence type="ECO:0000313" key="2">
    <source>
        <dbReference type="EMBL" id="KAL3682549.1"/>
    </source>
</evidence>
<protein>
    <submittedName>
        <fullName evidence="2">Uncharacterized protein</fullName>
    </submittedName>
</protein>
<name>A0ABD3GZH5_9MARC</name>
<reference evidence="2 3" key="1">
    <citation type="submission" date="2024-09" db="EMBL/GenBank/DDBJ databases">
        <title>Chromosome-scale assembly of Riccia sorocarpa.</title>
        <authorList>
            <person name="Paukszto L."/>
        </authorList>
    </citation>
    <scope>NUCLEOTIDE SEQUENCE [LARGE SCALE GENOMIC DNA]</scope>
    <source>
        <strain evidence="2">LP-2024</strain>
        <tissue evidence="2">Aerial parts of the thallus</tissue>
    </source>
</reference>
<proteinExistence type="predicted"/>
<dbReference type="EMBL" id="JBJQOH010000006">
    <property type="protein sequence ID" value="KAL3682549.1"/>
    <property type="molecule type" value="Genomic_DNA"/>
</dbReference>
<keyword evidence="3" id="KW-1185">Reference proteome</keyword>
<gene>
    <name evidence="2" type="ORF">R1sor_000571</name>
</gene>
<sequence>MPPRPKYPSDSIDYHKRRRPEWAHSVRIPEDKQSQFYELKATLGNNMDDTFRFVLDSAEAAIDQVLEGRSSRVIPDSSREGSWLDCRSHGHVGKQEATDPRSARSTGR</sequence>
<organism evidence="2 3">
    <name type="scientific">Riccia sorocarpa</name>
    <dbReference type="NCBI Taxonomy" id="122646"/>
    <lineage>
        <taxon>Eukaryota</taxon>
        <taxon>Viridiplantae</taxon>
        <taxon>Streptophyta</taxon>
        <taxon>Embryophyta</taxon>
        <taxon>Marchantiophyta</taxon>
        <taxon>Marchantiopsida</taxon>
        <taxon>Marchantiidae</taxon>
        <taxon>Marchantiales</taxon>
        <taxon>Ricciaceae</taxon>
        <taxon>Riccia</taxon>
    </lineage>
</organism>
<comment type="caution">
    <text evidence="2">The sequence shown here is derived from an EMBL/GenBank/DDBJ whole genome shotgun (WGS) entry which is preliminary data.</text>
</comment>
<dbReference type="Proteomes" id="UP001633002">
    <property type="component" value="Unassembled WGS sequence"/>
</dbReference>
<dbReference type="AlphaFoldDB" id="A0ABD3GZH5"/>
<feature type="compositionally biased region" description="Basic and acidic residues" evidence="1">
    <location>
        <begin position="93"/>
        <end position="102"/>
    </location>
</feature>